<dbReference type="Proteomes" id="UP001501116">
    <property type="component" value="Unassembled WGS sequence"/>
</dbReference>
<dbReference type="EMBL" id="BAAANN010000021">
    <property type="protein sequence ID" value="GAA1971033.1"/>
    <property type="molecule type" value="Genomic_DNA"/>
</dbReference>
<proteinExistence type="predicted"/>
<sequence length="179" mass="18439">MGPTPGAGPVGRILAGHGVLLGTAVVTVLVFLLSLPSSPQLVEAAVPALMAVIPGLCVGYLVKRAALGWAATAPGQDGQLLGAGLWHERYDGCARAKAQFDAEVAAMPSGQARDRAAGAAEALSADLAELRGLAATGYSVDPRAVRHPTKPESREVSARLTHAEWTFRQSVEQARGAAR</sequence>
<keyword evidence="1" id="KW-0812">Transmembrane</keyword>
<comment type="caution">
    <text evidence="2">The sequence shown here is derived from an EMBL/GenBank/DDBJ whole genome shotgun (WGS) entry which is preliminary data.</text>
</comment>
<evidence type="ECO:0008006" key="4">
    <source>
        <dbReference type="Google" id="ProtNLM"/>
    </source>
</evidence>
<dbReference type="RefSeq" id="WP_344423892.1">
    <property type="nucleotide sequence ID" value="NZ_BAAANN010000021.1"/>
</dbReference>
<accession>A0ABN2RLD8</accession>
<gene>
    <name evidence="2" type="ORF">GCM10009754_51370</name>
</gene>
<feature type="transmembrane region" description="Helical" evidence="1">
    <location>
        <begin position="12"/>
        <end position="35"/>
    </location>
</feature>
<keyword evidence="1" id="KW-1133">Transmembrane helix</keyword>
<evidence type="ECO:0000313" key="3">
    <source>
        <dbReference type="Proteomes" id="UP001501116"/>
    </source>
</evidence>
<evidence type="ECO:0000313" key="2">
    <source>
        <dbReference type="EMBL" id="GAA1971033.1"/>
    </source>
</evidence>
<protein>
    <recommendedName>
        <fullName evidence="4">Secreted protein</fullName>
    </recommendedName>
</protein>
<keyword evidence="3" id="KW-1185">Reference proteome</keyword>
<name>A0ABN2RLD8_9PSEU</name>
<reference evidence="2 3" key="1">
    <citation type="journal article" date="2019" name="Int. J. Syst. Evol. Microbiol.">
        <title>The Global Catalogue of Microorganisms (GCM) 10K type strain sequencing project: providing services to taxonomists for standard genome sequencing and annotation.</title>
        <authorList>
            <consortium name="The Broad Institute Genomics Platform"/>
            <consortium name="The Broad Institute Genome Sequencing Center for Infectious Disease"/>
            <person name="Wu L."/>
            <person name="Ma J."/>
        </authorList>
    </citation>
    <scope>NUCLEOTIDE SEQUENCE [LARGE SCALE GENOMIC DNA]</scope>
    <source>
        <strain evidence="2 3">JCM 14545</strain>
    </source>
</reference>
<evidence type="ECO:0000256" key="1">
    <source>
        <dbReference type="SAM" id="Phobius"/>
    </source>
</evidence>
<organism evidence="2 3">
    <name type="scientific">Amycolatopsis minnesotensis</name>
    <dbReference type="NCBI Taxonomy" id="337894"/>
    <lineage>
        <taxon>Bacteria</taxon>
        <taxon>Bacillati</taxon>
        <taxon>Actinomycetota</taxon>
        <taxon>Actinomycetes</taxon>
        <taxon>Pseudonocardiales</taxon>
        <taxon>Pseudonocardiaceae</taxon>
        <taxon>Amycolatopsis</taxon>
    </lineage>
</organism>
<keyword evidence="1" id="KW-0472">Membrane</keyword>
<feature type="transmembrane region" description="Helical" evidence="1">
    <location>
        <begin position="41"/>
        <end position="62"/>
    </location>
</feature>